<proteinExistence type="predicted"/>
<accession>A0AAV5MXX9</accession>
<organism evidence="1 2">
    <name type="scientific">Rubroshorea leprosula</name>
    <dbReference type="NCBI Taxonomy" id="152421"/>
    <lineage>
        <taxon>Eukaryota</taxon>
        <taxon>Viridiplantae</taxon>
        <taxon>Streptophyta</taxon>
        <taxon>Embryophyta</taxon>
        <taxon>Tracheophyta</taxon>
        <taxon>Spermatophyta</taxon>
        <taxon>Magnoliopsida</taxon>
        <taxon>eudicotyledons</taxon>
        <taxon>Gunneridae</taxon>
        <taxon>Pentapetalae</taxon>
        <taxon>rosids</taxon>
        <taxon>malvids</taxon>
        <taxon>Malvales</taxon>
        <taxon>Dipterocarpaceae</taxon>
        <taxon>Rubroshorea</taxon>
    </lineage>
</organism>
<dbReference type="PANTHER" id="PTHR12469">
    <property type="entry name" value="PROTEIN EMI5 HOMOLOG, MITOCHONDRIAL"/>
    <property type="match status" value="1"/>
</dbReference>
<comment type="caution">
    <text evidence="1">The sequence shown here is derived from an EMBL/GenBank/DDBJ whole genome shotgun (WGS) entry which is preliminary data.</text>
</comment>
<reference evidence="1 2" key="1">
    <citation type="journal article" date="2021" name="Commun. Biol.">
        <title>The genome of Shorea leprosula (Dipterocarpaceae) highlights the ecological relevance of drought in aseasonal tropical rainforests.</title>
        <authorList>
            <person name="Ng K.K.S."/>
            <person name="Kobayashi M.J."/>
            <person name="Fawcett J.A."/>
            <person name="Hatakeyama M."/>
            <person name="Paape T."/>
            <person name="Ng C.H."/>
            <person name="Ang C.C."/>
            <person name="Tnah L.H."/>
            <person name="Lee C.T."/>
            <person name="Nishiyama T."/>
            <person name="Sese J."/>
            <person name="O'Brien M.J."/>
            <person name="Copetti D."/>
            <person name="Mohd Noor M.I."/>
            <person name="Ong R.C."/>
            <person name="Putra M."/>
            <person name="Sireger I.Z."/>
            <person name="Indrioko S."/>
            <person name="Kosugi Y."/>
            <person name="Izuno A."/>
            <person name="Isagi Y."/>
            <person name="Lee S.L."/>
            <person name="Shimizu K.K."/>
        </authorList>
    </citation>
    <scope>NUCLEOTIDE SEQUENCE [LARGE SCALE GENOMIC DNA]</scope>
    <source>
        <strain evidence="1">214</strain>
    </source>
</reference>
<keyword evidence="2" id="KW-1185">Reference proteome</keyword>
<dbReference type="AlphaFoldDB" id="A0AAV5MXX9"/>
<sequence length="73" mass="8276">MQENPDLWRWLTGQEKPPEAVSINPVFSAVQEKVMRNLNNHSAPETRATLGEPWVRGWDDIKKGHDGPITGNQ</sequence>
<protein>
    <recommendedName>
        <fullName evidence="3">Succinate dehydrogenase assembly factor 2, mitochondrial</fullName>
    </recommendedName>
</protein>
<dbReference type="GO" id="GO:0006121">
    <property type="term" value="P:mitochondrial electron transport, succinate to ubiquinone"/>
    <property type="evidence" value="ECO:0007669"/>
    <property type="project" value="TreeGrafter"/>
</dbReference>
<dbReference type="PANTHER" id="PTHR12469:SF2">
    <property type="entry name" value="SUCCINATE DEHYDROGENASE ASSEMBLY FACTOR 2, MITOCHONDRIAL"/>
    <property type="match status" value="1"/>
</dbReference>
<gene>
    <name evidence="1" type="ORF">SLEP1_g60318</name>
</gene>
<dbReference type="GO" id="GO:0034553">
    <property type="term" value="P:mitochondrial respiratory chain complex II assembly"/>
    <property type="evidence" value="ECO:0007669"/>
    <property type="project" value="TreeGrafter"/>
</dbReference>
<dbReference type="GO" id="GO:0005739">
    <property type="term" value="C:mitochondrion"/>
    <property type="evidence" value="ECO:0007669"/>
    <property type="project" value="TreeGrafter"/>
</dbReference>
<evidence type="ECO:0008006" key="3">
    <source>
        <dbReference type="Google" id="ProtNLM"/>
    </source>
</evidence>
<dbReference type="Proteomes" id="UP001054252">
    <property type="component" value="Unassembled WGS sequence"/>
</dbReference>
<dbReference type="EMBL" id="BPVZ01001936">
    <property type="protein sequence ID" value="GKV53804.1"/>
    <property type="molecule type" value="Genomic_DNA"/>
</dbReference>
<dbReference type="GO" id="GO:0006099">
    <property type="term" value="P:tricarboxylic acid cycle"/>
    <property type="evidence" value="ECO:0007669"/>
    <property type="project" value="TreeGrafter"/>
</dbReference>
<name>A0AAV5MXX9_9ROSI</name>
<evidence type="ECO:0000313" key="1">
    <source>
        <dbReference type="EMBL" id="GKV53804.1"/>
    </source>
</evidence>
<evidence type="ECO:0000313" key="2">
    <source>
        <dbReference type="Proteomes" id="UP001054252"/>
    </source>
</evidence>